<reference evidence="1" key="2">
    <citation type="journal article" date="2021" name="PeerJ">
        <title>Extensive microbial diversity within the chicken gut microbiome revealed by metagenomics and culture.</title>
        <authorList>
            <person name="Gilroy R."/>
            <person name="Ravi A."/>
            <person name="Getino M."/>
            <person name="Pursley I."/>
            <person name="Horton D.L."/>
            <person name="Alikhan N.F."/>
            <person name="Baker D."/>
            <person name="Gharbi K."/>
            <person name="Hall N."/>
            <person name="Watson M."/>
            <person name="Adriaenssens E.M."/>
            <person name="Foster-Nyarko E."/>
            <person name="Jarju S."/>
            <person name="Secka A."/>
            <person name="Antonio M."/>
            <person name="Oren A."/>
            <person name="Chaudhuri R.R."/>
            <person name="La Ragione R."/>
            <person name="Hildebrand F."/>
            <person name="Pallen M.J."/>
        </authorList>
    </citation>
    <scope>NUCLEOTIDE SEQUENCE</scope>
    <source>
        <strain evidence="1">ChiHecec2B26-709</strain>
    </source>
</reference>
<comment type="caution">
    <text evidence="1">The sequence shown here is derived from an EMBL/GenBank/DDBJ whole genome shotgun (WGS) entry which is preliminary data.</text>
</comment>
<dbReference type="Proteomes" id="UP000886881">
    <property type="component" value="Unassembled WGS sequence"/>
</dbReference>
<gene>
    <name evidence="1" type="ORF">IAC35_00365</name>
</gene>
<proteinExistence type="predicted"/>
<accession>A0A9D1GM17</accession>
<name>A0A9D1GM17_9BACT</name>
<dbReference type="EMBL" id="DVLC01000005">
    <property type="protein sequence ID" value="HIT46294.1"/>
    <property type="molecule type" value="Genomic_DNA"/>
</dbReference>
<organism evidence="1 2">
    <name type="scientific">Candidatus Cryptobacteroides merdipullorum</name>
    <dbReference type="NCBI Taxonomy" id="2840771"/>
    <lineage>
        <taxon>Bacteria</taxon>
        <taxon>Pseudomonadati</taxon>
        <taxon>Bacteroidota</taxon>
        <taxon>Bacteroidia</taxon>
        <taxon>Bacteroidales</taxon>
        <taxon>Candidatus Cryptobacteroides</taxon>
    </lineage>
</organism>
<protein>
    <submittedName>
        <fullName evidence="1">Uncharacterized protein</fullName>
    </submittedName>
</protein>
<evidence type="ECO:0000313" key="1">
    <source>
        <dbReference type="EMBL" id="HIT46294.1"/>
    </source>
</evidence>
<dbReference type="AlphaFoldDB" id="A0A9D1GM17"/>
<reference evidence="1" key="1">
    <citation type="submission" date="2020-10" db="EMBL/GenBank/DDBJ databases">
        <authorList>
            <person name="Gilroy R."/>
        </authorList>
    </citation>
    <scope>NUCLEOTIDE SEQUENCE</scope>
    <source>
        <strain evidence="1">ChiHecec2B26-709</strain>
    </source>
</reference>
<evidence type="ECO:0000313" key="2">
    <source>
        <dbReference type="Proteomes" id="UP000886881"/>
    </source>
</evidence>
<sequence length="163" mass="17822">MNTHFREGGLKYEYDTEWAAAYYYGSSSDAGVVQYRLTLVVGRTDDNNDLTSYGSKASLVLRAPLLPDVELPEGLYGQSGDYTLNCGADSAGPDNDECSYVEVVPMGSDSSIRYPVEGGSLEVEVGPDGDYEIKAVLKASECEFEYEYEGPLDTYDLSGMRLL</sequence>